<dbReference type="SUPFAM" id="SSF55008">
    <property type="entry name" value="HMA, heavy metal-associated domain"/>
    <property type="match status" value="1"/>
</dbReference>
<dbReference type="PROSITE" id="PS50846">
    <property type="entry name" value="HMA_2"/>
    <property type="match status" value="1"/>
</dbReference>
<dbReference type="AlphaFoldDB" id="A0A9X3C546"/>
<comment type="caution">
    <text evidence="3">The sequence shown here is derived from an EMBL/GenBank/DDBJ whole genome shotgun (WGS) entry which is preliminary data.</text>
</comment>
<evidence type="ECO:0000313" key="3">
    <source>
        <dbReference type="EMBL" id="MCV9929759.1"/>
    </source>
</evidence>
<evidence type="ECO:0000256" key="1">
    <source>
        <dbReference type="SAM" id="MobiDB-lite"/>
    </source>
</evidence>
<organism evidence="3 4">
    <name type="scientific">Flavobacterium shii</name>
    <dbReference type="NCBI Taxonomy" id="2987687"/>
    <lineage>
        <taxon>Bacteria</taxon>
        <taxon>Pseudomonadati</taxon>
        <taxon>Bacteroidota</taxon>
        <taxon>Flavobacteriia</taxon>
        <taxon>Flavobacteriales</taxon>
        <taxon>Flavobacteriaceae</taxon>
        <taxon>Flavobacterium</taxon>
    </lineage>
</organism>
<dbReference type="InterPro" id="IPR036163">
    <property type="entry name" value="HMA_dom_sf"/>
</dbReference>
<protein>
    <submittedName>
        <fullName evidence="3">Heavy-metal-associated domain-containing protein</fullName>
    </submittedName>
</protein>
<evidence type="ECO:0000259" key="2">
    <source>
        <dbReference type="PROSITE" id="PS50846"/>
    </source>
</evidence>
<proteinExistence type="predicted"/>
<feature type="region of interest" description="Disordered" evidence="1">
    <location>
        <begin position="63"/>
        <end position="82"/>
    </location>
</feature>
<dbReference type="Gene3D" id="3.30.70.100">
    <property type="match status" value="1"/>
</dbReference>
<feature type="compositionally biased region" description="Low complexity" evidence="1">
    <location>
        <begin position="65"/>
        <end position="82"/>
    </location>
</feature>
<dbReference type="GO" id="GO:0046872">
    <property type="term" value="F:metal ion binding"/>
    <property type="evidence" value="ECO:0007669"/>
    <property type="project" value="InterPro"/>
</dbReference>
<name>A0A9X3C546_9FLAO</name>
<accession>A0A9X3C546</accession>
<dbReference type="CDD" id="cd00371">
    <property type="entry name" value="HMA"/>
    <property type="match status" value="1"/>
</dbReference>
<dbReference type="Pfam" id="PF00403">
    <property type="entry name" value="HMA"/>
    <property type="match status" value="1"/>
</dbReference>
<gene>
    <name evidence="3" type="ORF">OIU83_19010</name>
</gene>
<keyword evidence="4" id="KW-1185">Reference proteome</keyword>
<feature type="domain" description="HMA" evidence="2">
    <location>
        <begin position="2"/>
        <end position="65"/>
    </location>
</feature>
<dbReference type="EMBL" id="JAOZEW010000023">
    <property type="protein sequence ID" value="MCV9929759.1"/>
    <property type="molecule type" value="Genomic_DNA"/>
</dbReference>
<evidence type="ECO:0000313" key="4">
    <source>
        <dbReference type="Proteomes" id="UP001151079"/>
    </source>
</evidence>
<dbReference type="InterPro" id="IPR006121">
    <property type="entry name" value="HMA_dom"/>
</dbReference>
<sequence>MENIILSIPDMESAHCQARVNKAIKDIDGIQVQKLEAGKLSASVEDNDAMEDLIDAIKKAGYTIGSNNTTSSSSSSTGCCGN</sequence>
<reference evidence="3" key="1">
    <citation type="submission" date="2022-10" db="EMBL/GenBank/DDBJ databases">
        <title>Two novel species of Flavobacterium.</title>
        <authorList>
            <person name="Liu Q."/>
            <person name="Xin Y.-H."/>
        </authorList>
    </citation>
    <scope>NUCLEOTIDE SEQUENCE</scope>
    <source>
        <strain evidence="3">LS1R49</strain>
    </source>
</reference>
<dbReference type="Proteomes" id="UP001151079">
    <property type="component" value="Unassembled WGS sequence"/>
</dbReference>
<dbReference type="RefSeq" id="WP_264207845.1">
    <property type="nucleotide sequence ID" value="NZ_JAOZEW010000023.1"/>
</dbReference>